<name>A0A667HBB9_LYNCA</name>
<comment type="similarity">
    <text evidence="1">Belongs to the tumor necrosis factor family.</text>
</comment>
<sequence>MRGGERKGEGGGGRERGREKGGGEREGGGKRGREKGGGEREEGGGRERERGRGRGRGRGVRFRQSKLGHLVPERLSSHVPDAVPPGQRLDHRLRWQGSPALGRSFVDGLELDDGGQLRVRRGGVYRLHIQVTLANCSSSTRAARPPRATLTVGICSPAAHSISLLRPFLGFSWCTPDCCAPWPRFVGRVCFLSLSLFFFFSCLL</sequence>
<proteinExistence type="inferred from homology"/>
<evidence type="ECO:0000313" key="4">
    <source>
        <dbReference type="Ensembl" id="ENSLCNP00005024383.1"/>
    </source>
</evidence>
<reference evidence="4" key="2">
    <citation type="submission" date="2025-09" db="UniProtKB">
        <authorList>
            <consortium name="Ensembl"/>
        </authorList>
    </citation>
    <scope>IDENTIFICATION</scope>
</reference>
<evidence type="ECO:0000256" key="2">
    <source>
        <dbReference type="SAM" id="MobiDB-lite"/>
    </source>
</evidence>
<dbReference type="GO" id="GO:0005886">
    <property type="term" value="C:plasma membrane"/>
    <property type="evidence" value="ECO:0007669"/>
    <property type="project" value="TreeGrafter"/>
</dbReference>
<organism evidence="4 5">
    <name type="scientific">Lynx canadensis</name>
    <name type="common">Canada lynx</name>
    <name type="synonym">Felis canadensis</name>
    <dbReference type="NCBI Taxonomy" id="61383"/>
    <lineage>
        <taxon>Eukaryota</taxon>
        <taxon>Metazoa</taxon>
        <taxon>Chordata</taxon>
        <taxon>Craniata</taxon>
        <taxon>Vertebrata</taxon>
        <taxon>Euteleostomi</taxon>
        <taxon>Mammalia</taxon>
        <taxon>Eutheria</taxon>
        <taxon>Laurasiatheria</taxon>
        <taxon>Carnivora</taxon>
        <taxon>Feliformia</taxon>
        <taxon>Felidae</taxon>
        <taxon>Felinae</taxon>
        <taxon>Lynx</taxon>
    </lineage>
</organism>
<protein>
    <recommendedName>
        <fullName evidence="3">THD domain-containing protein</fullName>
    </recommendedName>
</protein>
<dbReference type="GO" id="GO:0006955">
    <property type="term" value="P:immune response"/>
    <property type="evidence" value="ECO:0007669"/>
    <property type="project" value="InterPro"/>
</dbReference>
<dbReference type="GO" id="GO:0070062">
    <property type="term" value="C:extracellular exosome"/>
    <property type="evidence" value="ECO:0007669"/>
    <property type="project" value="TreeGrafter"/>
</dbReference>
<dbReference type="InterPro" id="IPR042374">
    <property type="entry name" value="CD70"/>
</dbReference>
<evidence type="ECO:0000259" key="3">
    <source>
        <dbReference type="PROSITE" id="PS50049"/>
    </source>
</evidence>
<evidence type="ECO:0000256" key="1">
    <source>
        <dbReference type="ARBA" id="ARBA00008670"/>
    </source>
</evidence>
<feature type="region of interest" description="Disordered" evidence="2">
    <location>
        <begin position="1"/>
        <end position="65"/>
    </location>
</feature>
<dbReference type="SUPFAM" id="SSF49842">
    <property type="entry name" value="TNF-like"/>
    <property type="match status" value="1"/>
</dbReference>
<dbReference type="PROSITE" id="PS50049">
    <property type="entry name" value="THD_2"/>
    <property type="match status" value="1"/>
</dbReference>
<evidence type="ECO:0000313" key="5">
    <source>
        <dbReference type="Proteomes" id="UP000472241"/>
    </source>
</evidence>
<dbReference type="PANTHER" id="PTHR15152">
    <property type="entry name" value="CD70 ANTIGEN"/>
    <property type="match status" value="1"/>
</dbReference>
<accession>A0A667HBB9</accession>
<dbReference type="Proteomes" id="UP000472241">
    <property type="component" value="Unplaced"/>
</dbReference>
<dbReference type="PANTHER" id="PTHR15152:SF0">
    <property type="entry name" value="CD70 ANTIGEN"/>
    <property type="match status" value="1"/>
</dbReference>
<feature type="domain" description="THD" evidence="3">
    <location>
        <begin position="66"/>
        <end position="204"/>
    </location>
</feature>
<feature type="compositionally biased region" description="Basic and acidic residues" evidence="2">
    <location>
        <begin position="1"/>
        <end position="52"/>
    </location>
</feature>
<dbReference type="Ensembl" id="ENSLCNT00005027248.1">
    <property type="protein sequence ID" value="ENSLCNP00005024383.1"/>
    <property type="gene ID" value="ENSLCNG00005015846.1"/>
</dbReference>
<dbReference type="GO" id="GO:0005164">
    <property type="term" value="F:tumor necrosis factor receptor binding"/>
    <property type="evidence" value="ECO:0007669"/>
    <property type="project" value="InterPro"/>
</dbReference>
<dbReference type="GO" id="GO:0033209">
    <property type="term" value="P:tumor necrosis factor-mediated signaling pathway"/>
    <property type="evidence" value="ECO:0007669"/>
    <property type="project" value="InterPro"/>
</dbReference>
<keyword evidence="5" id="KW-1185">Reference proteome</keyword>
<dbReference type="InterPro" id="IPR008983">
    <property type="entry name" value="Tumour_necrosis_fac-like_dom"/>
</dbReference>
<dbReference type="InterPro" id="IPR006052">
    <property type="entry name" value="TNF_dom"/>
</dbReference>
<dbReference type="AlphaFoldDB" id="A0A667HBB9"/>
<feature type="compositionally biased region" description="Basic residues" evidence="2">
    <location>
        <begin position="53"/>
        <end position="65"/>
    </location>
</feature>
<reference evidence="4" key="1">
    <citation type="submission" date="2025-08" db="UniProtKB">
        <authorList>
            <consortium name="Ensembl"/>
        </authorList>
    </citation>
    <scope>IDENTIFICATION</scope>
</reference>